<dbReference type="SUPFAM" id="SSF56935">
    <property type="entry name" value="Porins"/>
    <property type="match status" value="1"/>
</dbReference>
<organism evidence="2 3">
    <name type="scientific">Ferrimonas marina</name>
    <dbReference type="NCBI Taxonomy" id="299255"/>
    <lineage>
        <taxon>Bacteria</taxon>
        <taxon>Pseudomonadati</taxon>
        <taxon>Pseudomonadota</taxon>
        <taxon>Gammaproteobacteria</taxon>
        <taxon>Alteromonadales</taxon>
        <taxon>Ferrimonadaceae</taxon>
        <taxon>Ferrimonas</taxon>
    </lineage>
</organism>
<keyword evidence="3" id="KW-1185">Reference proteome</keyword>
<dbReference type="STRING" id="299255.SAMN02745129_4449"/>
<keyword evidence="1" id="KW-0732">Signal</keyword>
<dbReference type="EMBL" id="FQXG01000008">
    <property type="protein sequence ID" value="SHI15547.1"/>
    <property type="molecule type" value="Genomic_DNA"/>
</dbReference>
<gene>
    <name evidence="2" type="ORF">SAMN02745129_4449</name>
</gene>
<dbReference type="Proteomes" id="UP000184268">
    <property type="component" value="Unassembled WGS sequence"/>
</dbReference>
<dbReference type="NCBIfam" id="TIGR03509">
    <property type="entry name" value="OMP_MtrB_PioB"/>
    <property type="match status" value="1"/>
</dbReference>
<name>A0A1M5YTY0_9GAMM</name>
<evidence type="ECO:0000313" key="3">
    <source>
        <dbReference type="Proteomes" id="UP000184268"/>
    </source>
</evidence>
<dbReference type="AlphaFoldDB" id="A0A1M5YTY0"/>
<accession>A0A1M5YTY0</accession>
<dbReference type="OrthoDB" id="9146719at2"/>
<protein>
    <submittedName>
        <fullName evidence="2">Decaheme-associated outer membrane protein, MtrB/PioB family</fullName>
    </submittedName>
</protein>
<evidence type="ECO:0000256" key="1">
    <source>
        <dbReference type="SAM" id="SignalP"/>
    </source>
</evidence>
<feature type="signal peptide" evidence="1">
    <location>
        <begin position="1"/>
        <end position="22"/>
    </location>
</feature>
<evidence type="ECO:0000313" key="2">
    <source>
        <dbReference type="EMBL" id="SHI15547.1"/>
    </source>
</evidence>
<dbReference type="RefSeq" id="WP_067659919.1">
    <property type="nucleotide sequence ID" value="NZ_FQXG01000008.1"/>
</dbReference>
<sequence>MKTTKRLTVSALSLLLSPPLLAIDFSLENANRDKVAVENWECKQCKPAEGTSGHFEVGAVNADIEDIHSANTLGTDRDGLSLRAGADISHWSSNDIRWLFNASDLGLDVAEAHASGGRAGDFSARLGYRGLAKWDATVLSPFLINDNRFTLGNDWVNGATTSAMTGLDDALSPVDLKIKRDLLSLNLDKYFNNIRTYAGIEQTQRRGRKRASSSLITNSVALPLRVEDRTTDFVVGLDVAGGPWQLDFGYLGSRYRNDVDSLYWQNPYTATFGSATAALQSVAPDNDADQFHLRGSWARGIHVVSGQIVYGRHKQDAALLPATINGPSPELPGSSADLKVDRIDADLRYRLKVGRKGALQLQYGYQDRDYDSPNWFYPQINTDSVPAADRLPYYPSHERQDLEAKFNYRFTSGFSGELGYRYRTEDWENQRVDSADTHRYWGKLRFKRWQKLQIWLELAGENREADNYLDPVDANGTSNPALRQYHLADRDRAEGKIVFQYRPLEALTLALTLEGMEEDYDDQIGLDEVTRSGYNFDVGWFQEDYNLYFFYNDYRTKTRLDGSNFSSTWRALQDDEAQSIGIGGEYTGLFDALSVGLDAVYADSDGLTQLEQGLTGRYGDVSASRTTVDIYARYQLSEQSSVQLDLLMQKYDDSDYLYHGLEADSIGNVLFFPDFSHDYSDYRIGVSYRHDF</sequence>
<proteinExistence type="predicted"/>
<reference evidence="2 3" key="1">
    <citation type="submission" date="2016-11" db="EMBL/GenBank/DDBJ databases">
        <authorList>
            <person name="Jaros S."/>
            <person name="Januszkiewicz K."/>
            <person name="Wedrychowicz H."/>
        </authorList>
    </citation>
    <scope>NUCLEOTIDE SEQUENCE [LARGE SCALE GENOMIC DNA]</scope>
    <source>
        <strain evidence="2 3">DSM 16917</strain>
    </source>
</reference>
<dbReference type="Pfam" id="PF11854">
    <property type="entry name" value="MtrB_PioB"/>
    <property type="match status" value="1"/>
</dbReference>
<dbReference type="InterPro" id="IPR020016">
    <property type="entry name" value="Decahaem-assoc_OM_MtrB/PioB"/>
</dbReference>
<feature type="chain" id="PRO_5009915345" evidence="1">
    <location>
        <begin position="23"/>
        <end position="692"/>
    </location>
</feature>